<reference evidence="8 9" key="1">
    <citation type="journal article" date="2013" name="Stand. Genomic Sci.">
        <title>Genome sequence of the reddish-pigmented Rubellimicrobium thermophilum type strain (DSM 16684(T)), a member of the Roseobacter clade.</title>
        <authorList>
            <person name="Fiebig A."/>
            <person name="Riedel T."/>
            <person name="Gronow S."/>
            <person name="Petersen J."/>
            <person name="Klenk H.P."/>
            <person name="Goker M."/>
        </authorList>
    </citation>
    <scope>NUCLEOTIDE SEQUENCE [LARGE SCALE GENOMIC DNA]</scope>
    <source>
        <strain evidence="8 9">DSM 16684</strain>
    </source>
</reference>
<accession>S9SLH2</accession>
<evidence type="ECO:0000256" key="7">
    <source>
        <dbReference type="HAMAP-Rule" id="MF_02065"/>
    </source>
</evidence>
<dbReference type="Pfam" id="PF02618">
    <property type="entry name" value="YceG"/>
    <property type="match status" value="1"/>
</dbReference>
<dbReference type="RefSeq" id="WP_021096748.1">
    <property type="nucleotide sequence ID" value="NZ_KE557320.1"/>
</dbReference>
<sequence length="408" mass="43496">MWRHVAANALTLFVVLLFLAAGAVLWGVERWSAPGPLAQAICLRVDSGSTMRRVAADLSDKGAISSPLLFRIGTDYGGYVPLLKAGSYRIPEGASMEEIAAIITRGGANTCGTEIVWRIGVTRTQAQIRDLDPVSGQYVELAAFDPLSGEAPPPLYAEIRDRPDTTFRVVVAEGTTAWQVVQALDAIDVLEGDATAVPPEGTLAPRDYPIVPGTSVDALLARMAEIQSAILAEAWEGRAPDLPFDTPQEALTLASIVEKETAIPEERPLVASVLVNRLRRGDMRLQFDPTIIYGITRGQGVLDRPIRQSDIAGETERRLHGEILYNTYQIDGLPAGPIANPGQDAIEAAVNPAETDYLYFVADGSGGHAFAATLEEHNRNVARLRAIEAAQQAGGGDDAEGQGGADAP</sequence>
<evidence type="ECO:0000313" key="9">
    <source>
        <dbReference type="Proteomes" id="UP000015346"/>
    </source>
</evidence>
<keyword evidence="4 7" id="KW-0472">Membrane</keyword>
<dbReference type="GO" id="GO:0071555">
    <property type="term" value="P:cell wall organization"/>
    <property type="evidence" value="ECO:0007669"/>
    <property type="project" value="UniProtKB-KW"/>
</dbReference>
<dbReference type="Proteomes" id="UP000015346">
    <property type="component" value="Unassembled WGS sequence"/>
</dbReference>
<dbReference type="STRING" id="1123069.ruthe_00642"/>
<dbReference type="GO" id="GO:0009252">
    <property type="term" value="P:peptidoglycan biosynthetic process"/>
    <property type="evidence" value="ECO:0007669"/>
    <property type="project" value="UniProtKB-UniRule"/>
</dbReference>
<comment type="function">
    <text evidence="7">Functions as a peptidoglycan terminase that cleaves nascent peptidoglycan strands endolytically to terminate their elongation.</text>
</comment>
<dbReference type="EMBL" id="AOLV01000008">
    <property type="protein sequence ID" value="EPX87244.1"/>
    <property type="molecule type" value="Genomic_DNA"/>
</dbReference>
<dbReference type="InterPro" id="IPR003770">
    <property type="entry name" value="MLTG-like"/>
</dbReference>
<proteinExistence type="inferred from homology"/>
<keyword evidence="7" id="KW-0997">Cell inner membrane</keyword>
<keyword evidence="3 7" id="KW-1133">Transmembrane helix</keyword>
<name>S9SLH2_9RHOB</name>
<dbReference type="PANTHER" id="PTHR30518">
    <property type="entry name" value="ENDOLYTIC MUREIN TRANSGLYCOSYLASE"/>
    <property type="match status" value="1"/>
</dbReference>
<dbReference type="OrthoDB" id="9814591at2"/>
<dbReference type="HAMAP" id="MF_02065">
    <property type="entry name" value="MltG"/>
    <property type="match status" value="1"/>
</dbReference>
<keyword evidence="2 7" id="KW-0812">Transmembrane</keyword>
<evidence type="ECO:0000313" key="8">
    <source>
        <dbReference type="EMBL" id="EPX87244.1"/>
    </source>
</evidence>
<dbReference type="PATRIC" id="fig|1123069.3.peg.610"/>
<comment type="catalytic activity">
    <reaction evidence="7">
        <text>a peptidoglycan chain = a peptidoglycan chain with N-acetyl-1,6-anhydromuramyl-[peptide] at the reducing end + a peptidoglycan chain with N-acetylglucosamine at the non-reducing end.</text>
        <dbReference type="EC" id="4.2.2.29"/>
    </reaction>
</comment>
<dbReference type="AlphaFoldDB" id="S9SLH2"/>
<dbReference type="Gene3D" id="3.30.1490.480">
    <property type="entry name" value="Endolytic murein transglycosylase"/>
    <property type="match status" value="1"/>
</dbReference>
<comment type="similarity">
    <text evidence="7">Belongs to the transglycosylase MltG family.</text>
</comment>
<evidence type="ECO:0000256" key="6">
    <source>
        <dbReference type="ARBA" id="ARBA00023316"/>
    </source>
</evidence>
<organism evidence="8 9">
    <name type="scientific">Rubellimicrobium thermophilum DSM 16684</name>
    <dbReference type="NCBI Taxonomy" id="1123069"/>
    <lineage>
        <taxon>Bacteria</taxon>
        <taxon>Pseudomonadati</taxon>
        <taxon>Pseudomonadota</taxon>
        <taxon>Alphaproteobacteria</taxon>
        <taxon>Rhodobacterales</taxon>
        <taxon>Roseobacteraceae</taxon>
        <taxon>Rubellimicrobium</taxon>
    </lineage>
</organism>
<evidence type="ECO:0000256" key="1">
    <source>
        <dbReference type="ARBA" id="ARBA00022475"/>
    </source>
</evidence>
<dbReference type="GO" id="GO:0005886">
    <property type="term" value="C:plasma membrane"/>
    <property type="evidence" value="ECO:0007669"/>
    <property type="project" value="UniProtKB-UniRule"/>
</dbReference>
<dbReference type="NCBIfam" id="TIGR00247">
    <property type="entry name" value="endolytic transglycosylase MltG"/>
    <property type="match status" value="1"/>
</dbReference>
<dbReference type="GO" id="GO:0008932">
    <property type="term" value="F:lytic endotransglycosylase activity"/>
    <property type="evidence" value="ECO:0007669"/>
    <property type="project" value="UniProtKB-UniRule"/>
</dbReference>
<dbReference type="EC" id="4.2.2.29" evidence="7"/>
<dbReference type="HOGENOM" id="CLU_025574_0_0_5"/>
<evidence type="ECO:0000256" key="2">
    <source>
        <dbReference type="ARBA" id="ARBA00022692"/>
    </source>
</evidence>
<evidence type="ECO:0000256" key="3">
    <source>
        <dbReference type="ARBA" id="ARBA00022989"/>
    </source>
</evidence>
<evidence type="ECO:0000256" key="5">
    <source>
        <dbReference type="ARBA" id="ARBA00023239"/>
    </source>
</evidence>
<comment type="caution">
    <text evidence="8">The sequence shown here is derived from an EMBL/GenBank/DDBJ whole genome shotgun (WGS) entry which is preliminary data.</text>
</comment>
<keyword evidence="1 7" id="KW-1003">Cell membrane</keyword>
<keyword evidence="9" id="KW-1185">Reference proteome</keyword>
<keyword evidence="5 7" id="KW-0456">Lyase</keyword>
<gene>
    <name evidence="7" type="primary">mltG</name>
    <name evidence="8" type="ORF">ruthe_00642</name>
</gene>
<keyword evidence="6 7" id="KW-0961">Cell wall biogenesis/degradation</keyword>
<protein>
    <recommendedName>
        <fullName evidence="7">Endolytic murein transglycosylase</fullName>
        <ecNumber evidence="7">4.2.2.29</ecNumber>
    </recommendedName>
    <alternativeName>
        <fullName evidence="7">Peptidoglycan lytic transglycosylase</fullName>
    </alternativeName>
    <alternativeName>
        <fullName evidence="7">Peptidoglycan polymerization terminase</fullName>
    </alternativeName>
</protein>
<feature type="site" description="Important for catalytic activity" evidence="7">
    <location>
        <position position="260"/>
    </location>
</feature>
<dbReference type="PANTHER" id="PTHR30518:SF2">
    <property type="entry name" value="ENDOLYTIC MUREIN TRANSGLYCOSYLASE"/>
    <property type="match status" value="1"/>
</dbReference>
<dbReference type="Gene3D" id="3.30.160.60">
    <property type="entry name" value="Classic Zinc Finger"/>
    <property type="match status" value="1"/>
</dbReference>
<dbReference type="CDD" id="cd08010">
    <property type="entry name" value="MltG_like"/>
    <property type="match status" value="1"/>
</dbReference>
<evidence type="ECO:0000256" key="4">
    <source>
        <dbReference type="ARBA" id="ARBA00023136"/>
    </source>
</evidence>